<name>A0A803N821_CHEQI</name>
<evidence type="ECO:0000313" key="2">
    <source>
        <dbReference type="Proteomes" id="UP000596660"/>
    </source>
</evidence>
<reference evidence="1" key="1">
    <citation type="journal article" date="2017" name="Nature">
        <title>The genome of Chenopodium quinoa.</title>
        <authorList>
            <person name="Jarvis D.E."/>
            <person name="Ho Y.S."/>
            <person name="Lightfoot D.J."/>
            <person name="Schmoeckel S.M."/>
            <person name="Li B."/>
            <person name="Borm T.J.A."/>
            <person name="Ohyanagi H."/>
            <person name="Mineta K."/>
            <person name="Michell C.T."/>
            <person name="Saber N."/>
            <person name="Kharbatia N.M."/>
            <person name="Rupper R.R."/>
            <person name="Sharp A.R."/>
            <person name="Dally N."/>
            <person name="Boughton B.A."/>
            <person name="Woo Y.H."/>
            <person name="Gao G."/>
            <person name="Schijlen E.G.W.M."/>
            <person name="Guo X."/>
            <person name="Momin A.A."/>
            <person name="Negrao S."/>
            <person name="Al-Babili S."/>
            <person name="Gehring C."/>
            <person name="Roessner U."/>
            <person name="Jung C."/>
            <person name="Murphy K."/>
            <person name="Arold S.T."/>
            <person name="Gojobori T."/>
            <person name="van der Linden C.G."/>
            <person name="van Loo E.N."/>
            <person name="Jellen E.N."/>
            <person name="Maughan P.J."/>
            <person name="Tester M."/>
        </authorList>
    </citation>
    <scope>NUCLEOTIDE SEQUENCE [LARGE SCALE GENOMIC DNA]</scope>
    <source>
        <strain evidence="1">cv. PI 614886</strain>
    </source>
</reference>
<protein>
    <submittedName>
        <fullName evidence="1">Uncharacterized protein</fullName>
    </submittedName>
</protein>
<dbReference type="PANTHER" id="PTHR12496:SF0">
    <property type="entry name" value="METHYLTRANSFERASE DOMAIN-CONTAINING PROTEIN"/>
    <property type="match status" value="1"/>
</dbReference>
<evidence type="ECO:0000313" key="1">
    <source>
        <dbReference type="EnsemblPlants" id="AUR62041925-RA:cds"/>
    </source>
</evidence>
<dbReference type="Gramene" id="AUR62041925-RA">
    <property type="protein sequence ID" value="AUR62041925-RA:cds"/>
    <property type="gene ID" value="AUR62041925"/>
</dbReference>
<keyword evidence="2" id="KW-1185">Reference proteome</keyword>
<organism evidence="1 2">
    <name type="scientific">Chenopodium quinoa</name>
    <name type="common">Quinoa</name>
    <dbReference type="NCBI Taxonomy" id="63459"/>
    <lineage>
        <taxon>Eukaryota</taxon>
        <taxon>Viridiplantae</taxon>
        <taxon>Streptophyta</taxon>
        <taxon>Embryophyta</taxon>
        <taxon>Tracheophyta</taxon>
        <taxon>Spermatophyta</taxon>
        <taxon>Magnoliopsida</taxon>
        <taxon>eudicotyledons</taxon>
        <taxon>Gunneridae</taxon>
        <taxon>Pentapetalae</taxon>
        <taxon>Caryophyllales</taxon>
        <taxon>Chenopodiaceae</taxon>
        <taxon>Chenopodioideae</taxon>
        <taxon>Atripliceae</taxon>
        <taxon>Chenopodium</taxon>
    </lineage>
</organism>
<dbReference type="Proteomes" id="UP000596660">
    <property type="component" value="Unplaced"/>
</dbReference>
<proteinExistence type="predicted"/>
<dbReference type="InterPro" id="IPR052220">
    <property type="entry name" value="METTL25"/>
</dbReference>
<dbReference type="AlphaFoldDB" id="A0A803N821"/>
<dbReference type="EnsemblPlants" id="AUR62041925-RA">
    <property type="protein sequence ID" value="AUR62041925-RA:cds"/>
    <property type="gene ID" value="AUR62041925"/>
</dbReference>
<sequence length="379" mass="41067">MEFKSNYSCNTASETLEWINAIVKFLKPYKFFFQANVVNFLKDRLWEAVDEDWIDCLKHEHVEHLLQIPSGIVQDHWPASLKEYVLTAKLLAFPRERAKLEKELPGISMTSLNCVLSQGMNPKKKHEVEVLSSLVSCITRNMGAHTVIDVGAGQLPVVAIDASSHHGAITNIRAERIKKHYAAKLHNSGKGLQNMPITMTCRVLSSSMLRNLSNYCCQQDGFDKNHKIKGSNQISPARFEAADLELPSSGNDSDCESSLVLAGLHACGDLSVTMLSGLGDGVGFYAGKTGGGLGCWSGEREQGAASGLTILNVDLRSTWGGMVISRVGFFGGGGQDGGGLVSRGPFVSGGIDGGKLQWLYKERSIREALVGLLLALRGT</sequence>
<dbReference type="PANTHER" id="PTHR12496">
    <property type="entry name" value="CGI-41 METHYLTRANSFERASE"/>
    <property type="match status" value="1"/>
</dbReference>
<accession>A0A803N821</accession>
<reference evidence="1" key="2">
    <citation type="submission" date="2021-03" db="UniProtKB">
        <authorList>
            <consortium name="EnsemblPlants"/>
        </authorList>
    </citation>
    <scope>IDENTIFICATION</scope>
</reference>
<dbReference type="OMA" id="QWINAIV"/>